<comment type="caution">
    <text evidence="2">The sequence shown here is derived from an EMBL/GenBank/DDBJ whole genome shotgun (WGS) entry which is preliminary data.</text>
</comment>
<evidence type="ECO:0000313" key="3">
    <source>
        <dbReference type="Proteomes" id="UP000245956"/>
    </source>
</evidence>
<feature type="compositionally biased region" description="Pro residues" evidence="1">
    <location>
        <begin position="227"/>
        <end position="241"/>
    </location>
</feature>
<name>A0A2U3DY96_PURLI</name>
<organism evidence="2 3">
    <name type="scientific">Purpureocillium lilacinum</name>
    <name type="common">Paecilomyces lilacinus</name>
    <dbReference type="NCBI Taxonomy" id="33203"/>
    <lineage>
        <taxon>Eukaryota</taxon>
        <taxon>Fungi</taxon>
        <taxon>Dikarya</taxon>
        <taxon>Ascomycota</taxon>
        <taxon>Pezizomycotina</taxon>
        <taxon>Sordariomycetes</taxon>
        <taxon>Hypocreomycetidae</taxon>
        <taxon>Hypocreales</taxon>
        <taxon>Ophiocordycipitaceae</taxon>
        <taxon>Purpureocillium</taxon>
    </lineage>
</organism>
<evidence type="ECO:0000313" key="2">
    <source>
        <dbReference type="EMBL" id="PWI67229.1"/>
    </source>
</evidence>
<sequence>MSFSLQEPLAITNRSCHAEASTEDRVLQTPALSLAAASVKRFTAGAGGSPLAAPQARHRWRQVVISLQSRPRTAWRLRRRSWPLPPPAALPGSELPSFTGPASPLSTPTPRARPSGPVQATATFTRGPPATSAFQSSGPRAGKVLRCGRRSRGAVHPRDTERQVPSSLSPLQFPSTPLPAGSVAASAAHRCAPGSTAWLTRLSGSTDSRRPGHPGLASPCLARPSLPATPDPSPPAYPPPCLTARVPPSATFTRPISEHPARHNLDALVHPHLPSATASLVAIPQSRRGLGSSPHGKETHRSARGRRDSSPVVAAALPDSLLSFGASSSRLIPRAPVASPELCGLTARLPRISAETRVDDEPPLVIVSPTVSRRGQRLLASPDALELIRADHVAWTALFLLA</sequence>
<protein>
    <submittedName>
        <fullName evidence="2">Uncharacterized protein</fullName>
    </submittedName>
</protein>
<dbReference type="EMBL" id="LCWV01000020">
    <property type="protein sequence ID" value="PWI67229.1"/>
    <property type="molecule type" value="Genomic_DNA"/>
</dbReference>
<proteinExistence type="predicted"/>
<feature type="compositionally biased region" description="Basic and acidic residues" evidence="1">
    <location>
        <begin position="295"/>
        <end position="309"/>
    </location>
</feature>
<reference evidence="2 3" key="1">
    <citation type="journal article" date="2016" name="Front. Microbiol.">
        <title>Genome and transcriptome sequences reveal the specific parasitism of the nematophagous Purpureocillium lilacinum 36-1.</title>
        <authorList>
            <person name="Xie J."/>
            <person name="Li S."/>
            <person name="Mo C."/>
            <person name="Xiao X."/>
            <person name="Peng D."/>
            <person name="Wang G."/>
            <person name="Xiao Y."/>
        </authorList>
    </citation>
    <scope>NUCLEOTIDE SEQUENCE [LARGE SCALE GENOMIC DNA]</scope>
    <source>
        <strain evidence="2 3">36-1</strain>
    </source>
</reference>
<feature type="compositionally biased region" description="Basic residues" evidence="1">
    <location>
        <begin position="146"/>
        <end position="155"/>
    </location>
</feature>
<gene>
    <name evidence="2" type="ORF">PCL_04391</name>
</gene>
<feature type="region of interest" description="Disordered" evidence="1">
    <location>
        <begin position="202"/>
        <end position="242"/>
    </location>
</feature>
<accession>A0A2U3DY96</accession>
<feature type="region of interest" description="Disordered" evidence="1">
    <location>
        <begin position="286"/>
        <end position="311"/>
    </location>
</feature>
<evidence type="ECO:0000256" key="1">
    <source>
        <dbReference type="SAM" id="MobiDB-lite"/>
    </source>
</evidence>
<dbReference type="AlphaFoldDB" id="A0A2U3DY96"/>
<feature type="region of interest" description="Disordered" evidence="1">
    <location>
        <begin position="82"/>
        <end position="175"/>
    </location>
</feature>
<feature type="compositionally biased region" description="Polar residues" evidence="1">
    <location>
        <begin position="163"/>
        <end position="175"/>
    </location>
</feature>
<dbReference type="Proteomes" id="UP000245956">
    <property type="component" value="Unassembled WGS sequence"/>
</dbReference>